<evidence type="ECO:0000256" key="8">
    <source>
        <dbReference type="ARBA" id="ARBA00022525"/>
    </source>
</evidence>
<evidence type="ECO:0000313" key="17">
    <source>
        <dbReference type="EMBL" id="KAF8694576.1"/>
    </source>
</evidence>
<dbReference type="PANTHER" id="PTHR11709">
    <property type="entry name" value="MULTI-COPPER OXIDASE"/>
    <property type="match status" value="1"/>
</dbReference>
<evidence type="ECO:0000256" key="1">
    <source>
        <dbReference type="ARBA" id="ARBA00000349"/>
    </source>
</evidence>
<keyword evidence="12" id="KW-0186">Copper</keyword>
<keyword evidence="18" id="KW-1185">Reference proteome</keyword>
<evidence type="ECO:0000256" key="10">
    <source>
        <dbReference type="ARBA" id="ARBA00022737"/>
    </source>
</evidence>
<dbReference type="Pfam" id="PF00394">
    <property type="entry name" value="Cu-oxidase"/>
    <property type="match status" value="1"/>
</dbReference>
<dbReference type="Pfam" id="PF07731">
    <property type="entry name" value="Cu-oxidase_2"/>
    <property type="match status" value="1"/>
</dbReference>
<dbReference type="CDD" id="cd13849">
    <property type="entry name" value="CuRO_1_LCC_plant"/>
    <property type="match status" value="1"/>
</dbReference>
<comment type="cofactor">
    <cofactor evidence="2">
        <name>Cu cation</name>
        <dbReference type="ChEBI" id="CHEBI:23378"/>
    </cofactor>
</comment>
<keyword evidence="7" id="KW-0052">Apoplast</keyword>
<dbReference type="GO" id="GO:0046274">
    <property type="term" value="P:lignin catabolic process"/>
    <property type="evidence" value="ECO:0007669"/>
    <property type="project" value="UniProtKB-KW"/>
</dbReference>
<accession>A0A835EGN0</accession>
<name>A0A835EGN0_9POAL</name>
<feature type="domain" description="Plastocyanin-like" evidence="15">
    <location>
        <begin position="443"/>
        <end position="534"/>
    </location>
</feature>
<keyword evidence="10" id="KW-0677">Repeat</keyword>
<keyword evidence="9" id="KW-0479">Metal-binding</keyword>
<protein>
    <recommendedName>
        <fullName evidence="6">laccase</fullName>
        <ecNumber evidence="6">1.10.3.2</ecNumber>
    </recommendedName>
</protein>
<feature type="domain" description="Plastocyanin-like" evidence="16">
    <location>
        <begin position="17"/>
        <end position="131"/>
    </location>
</feature>
<comment type="function">
    <text evidence="3">Lignin degradation and detoxification of lignin-derived products.</text>
</comment>
<gene>
    <name evidence="17" type="ORF">HU200_038105</name>
</gene>
<evidence type="ECO:0000256" key="12">
    <source>
        <dbReference type="ARBA" id="ARBA00023008"/>
    </source>
</evidence>
<dbReference type="InterPro" id="IPR045087">
    <property type="entry name" value="Cu-oxidase_fam"/>
</dbReference>
<evidence type="ECO:0000256" key="4">
    <source>
        <dbReference type="ARBA" id="ARBA00004271"/>
    </source>
</evidence>
<evidence type="ECO:0000256" key="13">
    <source>
        <dbReference type="ARBA" id="ARBA00023185"/>
    </source>
</evidence>
<evidence type="ECO:0000256" key="7">
    <source>
        <dbReference type="ARBA" id="ARBA00022523"/>
    </source>
</evidence>
<evidence type="ECO:0000259" key="16">
    <source>
        <dbReference type="Pfam" id="PF07732"/>
    </source>
</evidence>
<dbReference type="InterPro" id="IPR034288">
    <property type="entry name" value="CuRO_1_LCC"/>
</dbReference>
<evidence type="ECO:0000256" key="3">
    <source>
        <dbReference type="ARBA" id="ARBA00002075"/>
    </source>
</evidence>
<dbReference type="InterPro" id="IPR008972">
    <property type="entry name" value="Cupredoxin"/>
</dbReference>
<dbReference type="Pfam" id="PF07732">
    <property type="entry name" value="Cu-oxidase_3"/>
    <property type="match status" value="1"/>
</dbReference>
<dbReference type="Gene3D" id="2.60.40.420">
    <property type="entry name" value="Cupredoxins - blue copper proteins"/>
    <property type="match status" value="3"/>
</dbReference>
<dbReference type="InterPro" id="IPR001117">
    <property type="entry name" value="Cu-oxidase_2nd"/>
</dbReference>
<evidence type="ECO:0000256" key="2">
    <source>
        <dbReference type="ARBA" id="ARBA00001935"/>
    </source>
</evidence>
<dbReference type="PANTHER" id="PTHR11709:SF356">
    <property type="entry name" value="LACCASE"/>
    <property type="match status" value="1"/>
</dbReference>
<dbReference type="SUPFAM" id="SSF49503">
    <property type="entry name" value="Cupredoxins"/>
    <property type="match status" value="3"/>
</dbReference>
<evidence type="ECO:0000259" key="14">
    <source>
        <dbReference type="Pfam" id="PF00394"/>
    </source>
</evidence>
<dbReference type="GO" id="GO:0005507">
    <property type="term" value="F:copper ion binding"/>
    <property type="evidence" value="ECO:0007669"/>
    <property type="project" value="InterPro"/>
</dbReference>
<comment type="catalytic activity">
    <reaction evidence="1">
        <text>4 hydroquinone + O2 = 4 benzosemiquinone + 2 H2O</text>
        <dbReference type="Rhea" id="RHEA:11276"/>
        <dbReference type="ChEBI" id="CHEBI:15377"/>
        <dbReference type="ChEBI" id="CHEBI:15379"/>
        <dbReference type="ChEBI" id="CHEBI:17594"/>
        <dbReference type="ChEBI" id="CHEBI:17977"/>
        <dbReference type="EC" id="1.10.3.2"/>
    </reaction>
</comment>
<dbReference type="InterPro" id="IPR011707">
    <property type="entry name" value="Cu-oxidase-like_N"/>
</dbReference>
<keyword evidence="8" id="KW-0964">Secreted</keyword>
<evidence type="ECO:0000259" key="15">
    <source>
        <dbReference type="Pfam" id="PF07731"/>
    </source>
</evidence>
<reference evidence="17" key="1">
    <citation type="submission" date="2020-07" db="EMBL/GenBank/DDBJ databases">
        <title>Genome sequence and genetic diversity analysis of an under-domesticated orphan crop, white fonio (Digitaria exilis).</title>
        <authorList>
            <person name="Bennetzen J.L."/>
            <person name="Chen S."/>
            <person name="Ma X."/>
            <person name="Wang X."/>
            <person name="Yssel A.E.J."/>
            <person name="Chaluvadi S.R."/>
            <person name="Johnson M."/>
            <person name="Gangashetty P."/>
            <person name="Hamidou F."/>
            <person name="Sanogo M.D."/>
            <person name="Zwaenepoel A."/>
            <person name="Wallace J."/>
            <person name="Van De Peer Y."/>
            <person name="Van Deynze A."/>
        </authorList>
    </citation>
    <scope>NUCLEOTIDE SEQUENCE</scope>
    <source>
        <tissue evidence="17">Leaves</tissue>
    </source>
</reference>
<dbReference type="CDD" id="cd13875">
    <property type="entry name" value="CuRO_2_LCC_plant"/>
    <property type="match status" value="1"/>
</dbReference>
<organism evidence="17 18">
    <name type="scientific">Digitaria exilis</name>
    <dbReference type="NCBI Taxonomy" id="1010633"/>
    <lineage>
        <taxon>Eukaryota</taxon>
        <taxon>Viridiplantae</taxon>
        <taxon>Streptophyta</taxon>
        <taxon>Embryophyta</taxon>
        <taxon>Tracheophyta</taxon>
        <taxon>Spermatophyta</taxon>
        <taxon>Magnoliopsida</taxon>
        <taxon>Liliopsida</taxon>
        <taxon>Poales</taxon>
        <taxon>Poaceae</taxon>
        <taxon>PACMAD clade</taxon>
        <taxon>Panicoideae</taxon>
        <taxon>Panicodae</taxon>
        <taxon>Paniceae</taxon>
        <taxon>Anthephorinae</taxon>
        <taxon>Digitaria</taxon>
    </lineage>
</organism>
<dbReference type="InterPro" id="IPR011706">
    <property type="entry name" value="Cu-oxidase_C"/>
</dbReference>
<evidence type="ECO:0000313" key="18">
    <source>
        <dbReference type="Proteomes" id="UP000636709"/>
    </source>
</evidence>
<proteinExistence type="inferred from homology"/>
<evidence type="ECO:0000256" key="5">
    <source>
        <dbReference type="ARBA" id="ARBA00010609"/>
    </source>
</evidence>
<dbReference type="InterPro" id="IPR034285">
    <property type="entry name" value="CuRO_2_LCC"/>
</dbReference>
<comment type="subcellular location">
    <subcellularLocation>
        <location evidence="4">Secreted</location>
        <location evidence="4">Extracellular space</location>
        <location evidence="4">Apoplast</location>
    </subcellularLocation>
</comment>
<dbReference type="OrthoDB" id="2121828at2759"/>
<dbReference type="EC" id="1.10.3.2" evidence="6"/>
<feature type="domain" description="Plastocyanin-like" evidence="14">
    <location>
        <begin position="144"/>
        <end position="278"/>
    </location>
</feature>
<evidence type="ECO:0000256" key="6">
    <source>
        <dbReference type="ARBA" id="ARBA00012297"/>
    </source>
</evidence>
<sequence length="554" mass="61098">MSKLGAAATAIEHTFVVSQVNMTRLCNETLVTVVNGQFPGPMVEVTEGDSVAVHVVNKSPYNLTIHWHGVKQRLNCWADGVPMITQCPIRPGHNFTYRFNITVQQGTLWWHAHVASLRASVHGALIIRPRQGATSYPFPKPHREIPIIIGEWWETDLVQMAGNMTDGYFGFNPVAATLNGKLGALYNWSGAMEEGYVLEVEPGKTYLLRCSNAVLTSEHYLKITGHKLTVVAADANYVTPYTTDTVAIAPGQTLDALLVADAPPRRSYYMVSMGSQPTLANPPSPVIVTRGTVQYRSSSSSDGHEPAGNGVPLPPMVPDMPDLHDTATSFYFHGNLTSLHKSRVPTRVDEHLLIMLSAGSICRRGHRPCKRSGDMESNVLVTMNNISFELPAAAAATTPLLESHYYHRNEPAYVTLPDRPQRAFNFADHALIPFGPKEAALEPTGKATTARRFRHGMAVEVVFQNTAVMQSDYNPMHLHGHDMFVVAQGRGNYDAARDVARYNLVDPHLRNTVLVPSLGWTAVRFVTDNPGVWYIFFTATMSTILQLAWQQCSS</sequence>
<keyword evidence="13" id="KW-0439">Lignin degradation</keyword>
<comment type="similarity">
    <text evidence="5">Belongs to the multicopper oxidase family.</text>
</comment>
<dbReference type="AlphaFoldDB" id="A0A835EGN0"/>
<keyword evidence="11" id="KW-0560">Oxidoreductase</keyword>
<dbReference type="GO" id="GO:0052716">
    <property type="term" value="F:hydroquinone:oxygen oxidoreductase activity"/>
    <property type="evidence" value="ECO:0007669"/>
    <property type="project" value="UniProtKB-EC"/>
</dbReference>
<evidence type="ECO:0000256" key="11">
    <source>
        <dbReference type="ARBA" id="ARBA00023002"/>
    </source>
</evidence>
<dbReference type="EMBL" id="JACEFO010001902">
    <property type="protein sequence ID" value="KAF8694576.1"/>
    <property type="molecule type" value="Genomic_DNA"/>
</dbReference>
<comment type="caution">
    <text evidence="17">The sequence shown here is derived from an EMBL/GenBank/DDBJ whole genome shotgun (WGS) entry which is preliminary data.</text>
</comment>
<evidence type="ECO:0000256" key="9">
    <source>
        <dbReference type="ARBA" id="ARBA00022723"/>
    </source>
</evidence>
<dbReference type="GO" id="GO:0048046">
    <property type="term" value="C:apoplast"/>
    <property type="evidence" value="ECO:0007669"/>
    <property type="project" value="UniProtKB-SubCell"/>
</dbReference>
<dbReference type="Proteomes" id="UP000636709">
    <property type="component" value="Unassembled WGS sequence"/>
</dbReference>